<dbReference type="RefSeq" id="WP_123557198.1">
    <property type="nucleotide sequence ID" value="NZ_RJVJ01000001.1"/>
</dbReference>
<comment type="caution">
    <text evidence="2">The sequence shown here is derived from an EMBL/GenBank/DDBJ whole genome shotgun (WGS) entry which is preliminary data.</text>
</comment>
<gene>
    <name evidence="2" type="ORF">EDD39_3543</name>
</gene>
<dbReference type="Proteomes" id="UP000267408">
    <property type="component" value="Unassembled WGS sequence"/>
</dbReference>
<feature type="region of interest" description="Disordered" evidence="1">
    <location>
        <begin position="51"/>
        <end position="91"/>
    </location>
</feature>
<dbReference type="AlphaFoldDB" id="A0A8G1XDQ1"/>
<proteinExistence type="predicted"/>
<protein>
    <submittedName>
        <fullName evidence="2">Uncharacterized protein</fullName>
    </submittedName>
</protein>
<reference evidence="2 3" key="1">
    <citation type="submission" date="2018-11" db="EMBL/GenBank/DDBJ databases">
        <title>Sequencing the genomes of 1000 actinobacteria strains.</title>
        <authorList>
            <person name="Klenk H.-P."/>
        </authorList>
    </citation>
    <scope>NUCLEOTIDE SEQUENCE [LARGE SCALE GENOMIC DNA]</scope>
    <source>
        <strain evidence="2 3">DSM 44780</strain>
    </source>
</reference>
<evidence type="ECO:0000256" key="1">
    <source>
        <dbReference type="SAM" id="MobiDB-lite"/>
    </source>
</evidence>
<evidence type="ECO:0000313" key="3">
    <source>
        <dbReference type="Proteomes" id="UP000267408"/>
    </source>
</evidence>
<dbReference type="OrthoDB" id="3378006at2"/>
<organism evidence="2 3">
    <name type="scientific">Kitasatospora cineracea</name>
    <dbReference type="NCBI Taxonomy" id="88074"/>
    <lineage>
        <taxon>Bacteria</taxon>
        <taxon>Bacillati</taxon>
        <taxon>Actinomycetota</taxon>
        <taxon>Actinomycetes</taxon>
        <taxon>Kitasatosporales</taxon>
        <taxon>Streptomycetaceae</taxon>
        <taxon>Kitasatospora</taxon>
    </lineage>
</organism>
<dbReference type="InterPro" id="IPR045682">
    <property type="entry name" value="DUF6193"/>
</dbReference>
<dbReference type="EMBL" id="RJVJ01000001">
    <property type="protein sequence ID" value="ROR45318.1"/>
    <property type="molecule type" value="Genomic_DNA"/>
</dbReference>
<sequence>MILPSHETQAERDASAARFGAELARLAAAAGLPLPPARKLAWCTAEFEGPPLPPAPHHGGGPGPSAPDGARLRGENDRRPPHLTLRRGRLPLAEGRPPDLLSALRAVSAWLAGADLAAIRRTAPFLHVQEWAFAHERAPLDRIELNWRVRMQDFEHGPYPLAREEVKALWEAAFAQPRLRRLRPVTSHHTLWFSSTPDHPFERVGASVEPLYRGGYLVRAGGGEPTTVATAAEAVALAVAALPPEPA</sequence>
<feature type="compositionally biased region" description="Basic and acidic residues" evidence="1">
    <location>
        <begin position="70"/>
        <end position="80"/>
    </location>
</feature>
<dbReference type="Pfam" id="PF19692">
    <property type="entry name" value="DUF6193"/>
    <property type="match status" value="1"/>
</dbReference>
<accession>A0A8G1XDQ1</accession>
<evidence type="ECO:0000313" key="2">
    <source>
        <dbReference type="EMBL" id="ROR45318.1"/>
    </source>
</evidence>
<name>A0A8G1XDQ1_9ACTN</name>